<dbReference type="Pfam" id="PF04055">
    <property type="entry name" value="Radical_SAM"/>
    <property type="match status" value="1"/>
</dbReference>
<comment type="cofactor">
    <cofactor evidence="1">
        <name>[4Fe-4S] cluster</name>
        <dbReference type="ChEBI" id="CHEBI:49883"/>
    </cofactor>
</comment>
<dbReference type="InterPro" id="IPR005839">
    <property type="entry name" value="Methylthiotransferase"/>
</dbReference>
<dbReference type="GO" id="GO:0046872">
    <property type="term" value="F:metal ion binding"/>
    <property type="evidence" value="ECO:0007669"/>
    <property type="project" value="UniProtKB-KW"/>
</dbReference>
<evidence type="ECO:0000256" key="1">
    <source>
        <dbReference type="ARBA" id="ARBA00001966"/>
    </source>
</evidence>
<dbReference type="SFLD" id="SFLDG01082">
    <property type="entry name" value="B12-binding_domain_containing"/>
    <property type="match status" value="1"/>
</dbReference>
<keyword evidence="6" id="KW-0004">4Fe-4S</keyword>
<dbReference type="InterPro" id="IPR006466">
    <property type="entry name" value="MiaB-like_arc_euk"/>
</dbReference>
<evidence type="ECO:0000256" key="11">
    <source>
        <dbReference type="ARBA" id="ARBA00023004"/>
    </source>
</evidence>
<dbReference type="Gene3D" id="3.40.50.12160">
    <property type="entry name" value="Methylthiotransferase, N-terminal domain"/>
    <property type="match status" value="1"/>
</dbReference>
<evidence type="ECO:0000256" key="14">
    <source>
        <dbReference type="ARBA" id="ARBA00051661"/>
    </source>
</evidence>
<evidence type="ECO:0000256" key="8">
    <source>
        <dbReference type="ARBA" id="ARBA00022691"/>
    </source>
</evidence>
<evidence type="ECO:0000259" key="17">
    <source>
        <dbReference type="PROSITE" id="PS51449"/>
    </source>
</evidence>
<keyword evidence="16" id="KW-0472">Membrane</keyword>
<dbReference type="OrthoDB" id="1730074at2759"/>
<dbReference type="EMBL" id="BNJQ01000042">
    <property type="protein sequence ID" value="GHP12446.1"/>
    <property type="molecule type" value="Genomic_DNA"/>
</dbReference>
<evidence type="ECO:0000256" key="12">
    <source>
        <dbReference type="ARBA" id="ARBA00023014"/>
    </source>
</evidence>
<sequence>MASTSENTSPAAFGDLPLPLADIEDLALLNHNHLNQQLADSFLKESSTGTGGVHNNNDHENNDHVMSPHEDDDSTCANSDDNNINNNAVSALSPAHHQAPATSLVPGTQTVFVRTFGCAHNVSDGEIMAGLLKEYGYNVTDAKPESADAWLINTCTVKGPSQASAGTWNTKAKHLNKPVVFAGCIPQGDPNAGELKGASLLGVAQLTRVVEVVEETMKGNTVRWLGRRVKDNKGEGKRGDLPPLKDMPRVRRNERVEILPLSTGCLGNCTYCKTKHARGALGSYPVETLTARTKAALEEGGVREVWLSSEDTGAYGRDIDATLAKLASEHLLPHFPKHGASMMRIGMTNPPFMLDSLREIADVLRHPACFKFLHIPVQSGSNDVLLRMNREYTVEEFERVVDTLQSYVPELEVSTDIIVGFPGETEEDFEATMRLVEKYRFAKCHISQFYPRPGTPAASMKNAVPGNVKKARTRRLTALVESFDPYTHLVGSKDVCIWITEKAADGSHLVGHTENYTQVLVTDDNGSGGSLLGCVARVDIVKSSRWSVHGVLRKVTHDAMGVPLLDNCQPVAAPAPAPAAHPDDDASANVLSSTATNNVSTPVPTPALAADGNVVASSTIQKIDRADAVLVLAALVLGIAAAVAWYYDL</sequence>
<keyword evidence="20" id="KW-1185">Reference proteome</keyword>
<dbReference type="Proteomes" id="UP000660262">
    <property type="component" value="Unassembled WGS sequence"/>
</dbReference>
<evidence type="ECO:0000256" key="15">
    <source>
        <dbReference type="SAM" id="MobiDB-lite"/>
    </source>
</evidence>
<comment type="similarity">
    <text evidence="3">Belongs to the methylthiotransferase family. CDKAL1 subfamily.</text>
</comment>
<feature type="compositionally biased region" description="Low complexity" evidence="15">
    <location>
        <begin position="78"/>
        <end position="87"/>
    </location>
</feature>
<dbReference type="CDD" id="cd01335">
    <property type="entry name" value="Radical_SAM"/>
    <property type="match status" value="1"/>
</dbReference>
<feature type="domain" description="MTTase N-terminal" evidence="17">
    <location>
        <begin position="109"/>
        <end position="218"/>
    </location>
</feature>
<evidence type="ECO:0000256" key="4">
    <source>
        <dbReference type="ARBA" id="ARBA00013273"/>
    </source>
</evidence>
<comment type="catalytic activity">
    <reaction evidence="14">
        <text>N(6)-L-threonylcarbamoyladenosine(37) in tRNA + (sulfur carrier)-SH + AH2 + 2 S-adenosyl-L-methionine = 2-methylsulfanyl-N(6)-L-threonylcarbamoyladenosine(37) in tRNA + (sulfur carrier)-H + 5'-deoxyadenosine + L-methionine + A + S-adenosyl-L-homocysteine + 2 H(+)</text>
        <dbReference type="Rhea" id="RHEA:37075"/>
        <dbReference type="Rhea" id="RHEA-COMP:10163"/>
        <dbReference type="Rhea" id="RHEA-COMP:11092"/>
        <dbReference type="Rhea" id="RHEA-COMP:14737"/>
        <dbReference type="Rhea" id="RHEA-COMP:14739"/>
        <dbReference type="ChEBI" id="CHEBI:13193"/>
        <dbReference type="ChEBI" id="CHEBI:15378"/>
        <dbReference type="ChEBI" id="CHEBI:17319"/>
        <dbReference type="ChEBI" id="CHEBI:17499"/>
        <dbReference type="ChEBI" id="CHEBI:29917"/>
        <dbReference type="ChEBI" id="CHEBI:57844"/>
        <dbReference type="ChEBI" id="CHEBI:57856"/>
        <dbReference type="ChEBI" id="CHEBI:59789"/>
        <dbReference type="ChEBI" id="CHEBI:64428"/>
        <dbReference type="ChEBI" id="CHEBI:74418"/>
        <dbReference type="ChEBI" id="CHEBI:74420"/>
        <dbReference type="EC" id="2.8.4.5"/>
    </reaction>
</comment>
<evidence type="ECO:0000256" key="5">
    <source>
        <dbReference type="ARBA" id="ARBA00018810"/>
    </source>
</evidence>
<evidence type="ECO:0000313" key="20">
    <source>
        <dbReference type="Proteomes" id="UP000660262"/>
    </source>
</evidence>
<dbReference type="NCBIfam" id="TIGR00089">
    <property type="entry name" value="MiaB/RimO family radical SAM methylthiotransferase"/>
    <property type="match status" value="1"/>
</dbReference>
<dbReference type="InterPro" id="IPR020612">
    <property type="entry name" value="Methylthiotransferase_CS"/>
</dbReference>
<dbReference type="SFLD" id="SFLDS00029">
    <property type="entry name" value="Radical_SAM"/>
    <property type="match status" value="1"/>
</dbReference>
<organism evidence="19 20">
    <name type="scientific">Pycnococcus provasolii</name>
    <dbReference type="NCBI Taxonomy" id="41880"/>
    <lineage>
        <taxon>Eukaryota</taxon>
        <taxon>Viridiplantae</taxon>
        <taxon>Chlorophyta</taxon>
        <taxon>Pseudoscourfieldiophyceae</taxon>
        <taxon>Pseudoscourfieldiales</taxon>
        <taxon>Pycnococcaceae</taxon>
        <taxon>Pycnococcus</taxon>
    </lineage>
</organism>
<comment type="caution">
    <text evidence="19">The sequence shown here is derived from an EMBL/GenBank/DDBJ whole genome shotgun (WGS) entry which is preliminary data.</text>
</comment>
<comment type="function">
    <text evidence="2">Catalyzes the methylthiolation of N6-threonylcarbamoyladenosine (t(6)A), leading to the formation of 2-methylthio-N6-threonylcarbamoyladenosine (ms(2)t(6)A) at position 37 in tRNAs that read codons beginning with adenine.</text>
</comment>
<dbReference type="AlphaFoldDB" id="A0A830HYB2"/>
<feature type="region of interest" description="Disordered" evidence="15">
    <location>
        <begin position="45"/>
        <end position="88"/>
    </location>
</feature>
<evidence type="ECO:0000256" key="16">
    <source>
        <dbReference type="SAM" id="Phobius"/>
    </source>
</evidence>
<dbReference type="InterPro" id="IPR007197">
    <property type="entry name" value="rSAM"/>
</dbReference>
<keyword evidence="10" id="KW-0479">Metal-binding</keyword>
<dbReference type="InterPro" id="IPR006638">
    <property type="entry name" value="Elp3/MiaA/NifB-like_rSAM"/>
</dbReference>
<dbReference type="PROSITE" id="PS01278">
    <property type="entry name" value="MTTASE_RADICAL"/>
    <property type="match status" value="1"/>
</dbReference>
<evidence type="ECO:0000259" key="18">
    <source>
        <dbReference type="PROSITE" id="PS51918"/>
    </source>
</evidence>
<dbReference type="PROSITE" id="PS51918">
    <property type="entry name" value="RADICAL_SAM"/>
    <property type="match status" value="1"/>
</dbReference>
<dbReference type="NCBIfam" id="TIGR01578">
    <property type="entry name" value="MiaB-like-B"/>
    <property type="match status" value="1"/>
</dbReference>
<dbReference type="PROSITE" id="PS51449">
    <property type="entry name" value="MTTASE_N"/>
    <property type="match status" value="1"/>
</dbReference>
<keyword evidence="11" id="KW-0408">Iron</keyword>
<dbReference type="GO" id="GO:0005783">
    <property type="term" value="C:endoplasmic reticulum"/>
    <property type="evidence" value="ECO:0007669"/>
    <property type="project" value="TreeGrafter"/>
</dbReference>
<feature type="transmembrane region" description="Helical" evidence="16">
    <location>
        <begin position="628"/>
        <end position="647"/>
    </location>
</feature>
<name>A0A830HYB2_9CHLO</name>
<keyword evidence="16" id="KW-1133">Transmembrane helix</keyword>
<dbReference type="Pfam" id="PF00919">
    <property type="entry name" value="UPF0004"/>
    <property type="match status" value="1"/>
</dbReference>
<dbReference type="GO" id="GO:0035598">
    <property type="term" value="F:tRNA (N(6)-L-threonylcarbamoyladenosine(37)-C(2))-methylthiotransferase activity"/>
    <property type="evidence" value="ECO:0007669"/>
    <property type="project" value="UniProtKB-EC"/>
</dbReference>
<dbReference type="FunFam" id="3.80.30.20:FF:000002">
    <property type="entry name" value="threonylcarbamoyladenosine tRNA methylthiotransferase isoform X2"/>
    <property type="match status" value="1"/>
</dbReference>
<evidence type="ECO:0000256" key="3">
    <source>
        <dbReference type="ARBA" id="ARBA00008616"/>
    </source>
</evidence>
<keyword evidence="9" id="KW-0819">tRNA processing</keyword>
<keyword evidence="7" id="KW-0808">Transferase</keyword>
<feature type="compositionally biased region" description="Basic and acidic residues" evidence="15">
    <location>
        <begin position="56"/>
        <end position="69"/>
    </location>
</feature>
<dbReference type="PANTHER" id="PTHR11918">
    <property type="entry name" value="RADICAL SAM PROTEINS"/>
    <property type="match status" value="1"/>
</dbReference>
<dbReference type="PANTHER" id="PTHR11918:SF45">
    <property type="entry name" value="THREONYLCARBAMOYLADENOSINE TRNA METHYLTHIOTRANSFERASE"/>
    <property type="match status" value="1"/>
</dbReference>
<gene>
    <name evidence="19" type="ORF">PPROV_001117400</name>
</gene>
<evidence type="ECO:0000256" key="9">
    <source>
        <dbReference type="ARBA" id="ARBA00022694"/>
    </source>
</evidence>
<protein>
    <recommendedName>
        <fullName evidence="5">Threonylcarbamoyladenosine tRNA methylthiotransferase</fullName>
        <ecNumber evidence="4">2.8.4.5</ecNumber>
    </recommendedName>
    <alternativeName>
        <fullName evidence="13">tRNA-t(6)A37 methylthiotransferase</fullName>
    </alternativeName>
</protein>
<keyword evidence="12" id="KW-0411">Iron-sulfur</keyword>
<keyword evidence="16" id="KW-0812">Transmembrane</keyword>
<dbReference type="SUPFAM" id="SSF102114">
    <property type="entry name" value="Radical SAM enzymes"/>
    <property type="match status" value="1"/>
</dbReference>
<dbReference type="InterPro" id="IPR023404">
    <property type="entry name" value="rSAM_horseshoe"/>
</dbReference>
<keyword evidence="8" id="KW-0949">S-adenosyl-L-methionine</keyword>
<dbReference type="InterPro" id="IPR013848">
    <property type="entry name" value="Methylthiotransferase_N"/>
</dbReference>
<evidence type="ECO:0000256" key="6">
    <source>
        <dbReference type="ARBA" id="ARBA00022485"/>
    </source>
</evidence>
<evidence type="ECO:0000256" key="13">
    <source>
        <dbReference type="ARBA" id="ARBA00031213"/>
    </source>
</evidence>
<evidence type="ECO:0000256" key="7">
    <source>
        <dbReference type="ARBA" id="ARBA00022679"/>
    </source>
</evidence>
<accession>A0A830HYB2</accession>
<proteinExistence type="inferred from homology"/>
<dbReference type="GO" id="GO:0051539">
    <property type="term" value="F:4 iron, 4 sulfur cluster binding"/>
    <property type="evidence" value="ECO:0007669"/>
    <property type="project" value="UniProtKB-KW"/>
</dbReference>
<dbReference type="EC" id="2.8.4.5" evidence="4"/>
<dbReference type="SMART" id="SM00729">
    <property type="entry name" value="Elp3"/>
    <property type="match status" value="1"/>
</dbReference>
<dbReference type="InterPro" id="IPR038135">
    <property type="entry name" value="Methylthiotransferase_N_sf"/>
</dbReference>
<evidence type="ECO:0000256" key="10">
    <source>
        <dbReference type="ARBA" id="ARBA00022723"/>
    </source>
</evidence>
<dbReference type="Gene3D" id="3.80.30.20">
    <property type="entry name" value="tm_1862 like domain"/>
    <property type="match status" value="1"/>
</dbReference>
<reference evidence="19" key="1">
    <citation type="submission" date="2020-10" db="EMBL/GenBank/DDBJ databases">
        <title>Unveiling of a novel bifunctional photoreceptor, Dualchrome1, isolated from a cosmopolitan green alga.</title>
        <authorList>
            <person name="Suzuki S."/>
            <person name="Kawachi M."/>
        </authorList>
    </citation>
    <scope>NUCLEOTIDE SEQUENCE</scope>
    <source>
        <strain evidence="19">NIES 2893</strain>
    </source>
</reference>
<feature type="domain" description="Radical SAM core" evidence="18">
    <location>
        <begin position="251"/>
        <end position="486"/>
    </location>
</feature>
<evidence type="ECO:0000256" key="2">
    <source>
        <dbReference type="ARBA" id="ARBA00002399"/>
    </source>
</evidence>
<dbReference type="InterPro" id="IPR058240">
    <property type="entry name" value="rSAM_sf"/>
</dbReference>
<evidence type="ECO:0000313" key="19">
    <source>
        <dbReference type="EMBL" id="GHP12446.1"/>
    </source>
</evidence>